<dbReference type="Pfam" id="PF13501">
    <property type="entry name" value="SoxY"/>
    <property type="match status" value="1"/>
</dbReference>
<feature type="chain" id="PRO_5012782780" evidence="1">
    <location>
        <begin position="28"/>
        <end position="142"/>
    </location>
</feature>
<evidence type="ECO:0000259" key="2">
    <source>
        <dbReference type="Pfam" id="PF13501"/>
    </source>
</evidence>
<feature type="domain" description="Ig-like SoxY" evidence="2">
    <location>
        <begin position="50"/>
        <end position="142"/>
    </location>
</feature>
<dbReference type="Gene3D" id="2.60.40.2470">
    <property type="entry name" value="SoxY domain"/>
    <property type="match status" value="1"/>
</dbReference>
<keyword evidence="1" id="KW-0732">Signal</keyword>
<dbReference type="Proteomes" id="UP000198305">
    <property type="component" value="Unassembled WGS sequence"/>
</dbReference>
<proteinExistence type="predicted"/>
<evidence type="ECO:0000313" key="4">
    <source>
        <dbReference type="Proteomes" id="UP000198305"/>
    </source>
</evidence>
<dbReference type="RefSeq" id="WP_089375206.1">
    <property type="nucleotide sequence ID" value="NZ_FZOA01000004.1"/>
</dbReference>
<keyword evidence="4" id="KW-1185">Reference proteome</keyword>
<evidence type="ECO:0000256" key="1">
    <source>
        <dbReference type="SAM" id="SignalP"/>
    </source>
</evidence>
<dbReference type="InterPro" id="IPR032711">
    <property type="entry name" value="SoxY"/>
</dbReference>
<name>A0A238Z7M1_9PROT</name>
<organism evidence="3 4">
    <name type="scientific">Methylobacillus rhizosphaerae</name>
    <dbReference type="NCBI Taxonomy" id="551994"/>
    <lineage>
        <taxon>Bacteria</taxon>
        <taxon>Pseudomonadati</taxon>
        <taxon>Pseudomonadota</taxon>
        <taxon>Betaproteobacteria</taxon>
        <taxon>Nitrosomonadales</taxon>
        <taxon>Methylophilaceae</taxon>
        <taxon>Methylobacillus</taxon>
    </lineage>
</organism>
<dbReference type="EMBL" id="FZOA01000004">
    <property type="protein sequence ID" value="SNR78833.1"/>
    <property type="molecule type" value="Genomic_DNA"/>
</dbReference>
<evidence type="ECO:0000313" key="3">
    <source>
        <dbReference type="EMBL" id="SNR78833.1"/>
    </source>
</evidence>
<gene>
    <name evidence="3" type="ORF">SAMN05192560_1077</name>
</gene>
<dbReference type="InterPro" id="IPR038162">
    <property type="entry name" value="SoxY_sf"/>
</dbReference>
<reference evidence="4" key="1">
    <citation type="submission" date="2017-06" db="EMBL/GenBank/DDBJ databases">
        <authorList>
            <person name="Varghese N."/>
            <person name="Submissions S."/>
        </authorList>
    </citation>
    <scope>NUCLEOTIDE SEQUENCE [LARGE SCALE GENOMIC DNA]</scope>
    <source>
        <strain evidence="4">Ca-68</strain>
    </source>
</reference>
<accession>A0A238Z7M1</accession>
<feature type="signal peptide" evidence="1">
    <location>
        <begin position="1"/>
        <end position="27"/>
    </location>
</feature>
<dbReference type="OrthoDB" id="9798154at2"/>
<protein>
    <submittedName>
        <fullName evidence="3">Thiosulfate-binding protein SoxY</fullName>
    </submittedName>
</protein>
<dbReference type="AlphaFoldDB" id="A0A238Z7M1"/>
<sequence>MATAGIKRRRILQWCAVSLLMPWQGIAAVWRESGKSVGSDGEDKAAARVDTVQDGMIDIVLPAFAEEGSAVTMSVMSHIAGTEAIAIFAEKNFVPLIANFSFAQGACPCIRTDIMLAASQDVEVVVQAAGKYYQARCYVTVT</sequence>